<reference evidence="4" key="2">
    <citation type="submission" date="2023-05" db="EMBL/GenBank/DDBJ databases">
        <authorList>
            <consortium name="Lawrence Berkeley National Laboratory"/>
            <person name="Steindorff A."/>
            <person name="Hensen N."/>
            <person name="Bonometti L."/>
            <person name="Westerberg I."/>
            <person name="Brannstrom I.O."/>
            <person name="Guillou S."/>
            <person name="Cros-Aarteil S."/>
            <person name="Calhoun S."/>
            <person name="Haridas S."/>
            <person name="Kuo A."/>
            <person name="Mondo S."/>
            <person name="Pangilinan J."/>
            <person name="Riley R."/>
            <person name="Labutti K."/>
            <person name="Andreopoulos B."/>
            <person name="Lipzen A."/>
            <person name="Chen C."/>
            <person name="Yanf M."/>
            <person name="Daum C."/>
            <person name="Ng V."/>
            <person name="Clum A."/>
            <person name="Ohm R."/>
            <person name="Martin F."/>
            <person name="Silar P."/>
            <person name="Natvig D."/>
            <person name="Lalanne C."/>
            <person name="Gautier V."/>
            <person name="Ament-Velasquez S.L."/>
            <person name="Kruys A."/>
            <person name="Hutchinson M.I."/>
            <person name="Powell A.J."/>
            <person name="Barry K."/>
            <person name="Miller A.N."/>
            <person name="Grigoriev I.V."/>
            <person name="Debuchy R."/>
            <person name="Gladieux P."/>
            <person name="Thoren M.H."/>
            <person name="Johannesson H."/>
        </authorList>
    </citation>
    <scope>NUCLEOTIDE SEQUENCE</scope>
    <source>
        <strain evidence="4">PSN293</strain>
    </source>
</reference>
<keyword evidence="5" id="KW-1185">Reference proteome</keyword>
<evidence type="ECO:0000313" key="5">
    <source>
        <dbReference type="Proteomes" id="UP001301769"/>
    </source>
</evidence>
<dbReference type="SUPFAM" id="SSF50978">
    <property type="entry name" value="WD40 repeat-like"/>
    <property type="match status" value="1"/>
</dbReference>
<dbReference type="InterPro" id="IPR019775">
    <property type="entry name" value="WD40_repeat_CS"/>
</dbReference>
<reference evidence="4" key="1">
    <citation type="journal article" date="2023" name="Mol. Phylogenet. Evol.">
        <title>Genome-scale phylogeny and comparative genomics of the fungal order Sordariales.</title>
        <authorList>
            <person name="Hensen N."/>
            <person name="Bonometti L."/>
            <person name="Westerberg I."/>
            <person name="Brannstrom I.O."/>
            <person name="Guillou S."/>
            <person name="Cros-Aarteil S."/>
            <person name="Calhoun S."/>
            <person name="Haridas S."/>
            <person name="Kuo A."/>
            <person name="Mondo S."/>
            <person name="Pangilinan J."/>
            <person name="Riley R."/>
            <person name="LaButti K."/>
            <person name="Andreopoulos B."/>
            <person name="Lipzen A."/>
            <person name="Chen C."/>
            <person name="Yan M."/>
            <person name="Daum C."/>
            <person name="Ng V."/>
            <person name="Clum A."/>
            <person name="Steindorff A."/>
            <person name="Ohm R.A."/>
            <person name="Martin F."/>
            <person name="Silar P."/>
            <person name="Natvig D.O."/>
            <person name="Lalanne C."/>
            <person name="Gautier V."/>
            <person name="Ament-Velasquez S.L."/>
            <person name="Kruys A."/>
            <person name="Hutchinson M.I."/>
            <person name="Powell A.J."/>
            <person name="Barry K."/>
            <person name="Miller A.N."/>
            <person name="Grigoriev I.V."/>
            <person name="Debuchy R."/>
            <person name="Gladieux P."/>
            <person name="Hiltunen Thoren M."/>
            <person name="Johannesson H."/>
        </authorList>
    </citation>
    <scope>NUCLEOTIDE SEQUENCE</scope>
    <source>
        <strain evidence="4">PSN293</strain>
    </source>
</reference>
<evidence type="ECO:0000256" key="3">
    <source>
        <dbReference type="PROSITE-ProRule" id="PRU00221"/>
    </source>
</evidence>
<comment type="caution">
    <text evidence="4">The sequence shown here is derived from an EMBL/GenBank/DDBJ whole genome shotgun (WGS) entry which is preliminary data.</text>
</comment>
<dbReference type="SMART" id="SM00320">
    <property type="entry name" value="WD40"/>
    <property type="match status" value="5"/>
</dbReference>
<gene>
    <name evidence="4" type="ORF">QBC37DRAFT_411659</name>
</gene>
<evidence type="ECO:0000256" key="2">
    <source>
        <dbReference type="ARBA" id="ARBA00022737"/>
    </source>
</evidence>
<keyword evidence="1 3" id="KW-0853">WD repeat</keyword>
<dbReference type="PANTHER" id="PTHR22889">
    <property type="entry name" value="WD REPEAT-CONTAINING PROTEIN 89"/>
    <property type="match status" value="1"/>
</dbReference>
<organism evidence="4 5">
    <name type="scientific">Rhypophila decipiens</name>
    <dbReference type="NCBI Taxonomy" id="261697"/>
    <lineage>
        <taxon>Eukaryota</taxon>
        <taxon>Fungi</taxon>
        <taxon>Dikarya</taxon>
        <taxon>Ascomycota</taxon>
        <taxon>Pezizomycotina</taxon>
        <taxon>Sordariomycetes</taxon>
        <taxon>Sordariomycetidae</taxon>
        <taxon>Sordariales</taxon>
        <taxon>Naviculisporaceae</taxon>
        <taxon>Rhypophila</taxon>
    </lineage>
</organism>
<dbReference type="PROSITE" id="PS50082">
    <property type="entry name" value="WD_REPEATS_2"/>
    <property type="match status" value="1"/>
</dbReference>
<proteinExistence type="predicted"/>
<feature type="repeat" description="WD" evidence="3">
    <location>
        <begin position="56"/>
        <end position="97"/>
    </location>
</feature>
<dbReference type="EMBL" id="MU858051">
    <property type="protein sequence ID" value="KAK4218838.1"/>
    <property type="molecule type" value="Genomic_DNA"/>
</dbReference>
<keyword evidence="2" id="KW-0677">Repeat</keyword>
<dbReference type="AlphaFoldDB" id="A0AAN6YGD4"/>
<sequence length="336" mass="36125">MYNLSCSDGLKYPGSEPVYITDIIPLATGLAAAASDQSIRLFDPLRLSQGPIKTLQTNHGNLTSTKAFNPAESIICTTGENGTVSLWDLRLDSAKSQVLRIQGTSEAALLSLACSSQTNALAAGTELANHQASILIWDLRSPSAPKIQYNEVHSDDVTELNFHPTNPTLLLSGSTDGLVNINDTSQTDEDEVVIQAFNHGSIHHAGFLNESTEVYALSHDEKFALYDMAESTEKGTAIFDTGDIRSVVNCQYVANVVPKVNGAGAVLGVGSQDQELFRLIHLTKTGTSWNLDSDTVVGLPGAHGSELVRSFCLFDEQQVVFTSGEDGWIKAWRPTA</sequence>
<dbReference type="InterPro" id="IPR015943">
    <property type="entry name" value="WD40/YVTN_repeat-like_dom_sf"/>
</dbReference>
<dbReference type="PROSITE" id="PS00678">
    <property type="entry name" value="WD_REPEATS_1"/>
    <property type="match status" value="1"/>
</dbReference>
<protein>
    <submittedName>
        <fullName evidence="4">WD40-repeat-containing domain protein</fullName>
    </submittedName>
</protein>
<dbReference type="InterPro" id="IPR036322">
    <property type="entry name" value="WD40_repeat_dom_sf"/>
</dbReference>
<dbReference type="PANTHER" id="PTHR22889:SF0">
    <property type="entry name" value="WD REPEAT-CONTAINING PROTEIN 89"/>
    <property type="match status" value="1"/>
</dbReference>
<evidence type="ECO:0000256" key="1">
    <source>
        <dbReference type="ARBA" id="ARBA00022574"/>
    </source>
</evidence>
<dbReference type="InterPro" id="IPR039328">
    <property type="entry name" value="WDR89"/>
</dbReference>
<name>A0AAN6YGD4_9PEZI</name>
<dbReference type="Pfam" id="PF00400">
    <property type="entry name" value="WD40"/>
    <property type="match status" value="2"/>
</dbReference>
<dbReference type="InterPro" id="IPR001680">
    <property type="entry name" value="WD40_rpt"/>
</dbReference>
<evidence type="ECO:0000313" key="4">
    <source>
        <dbReference type="EMBL" id="KAK4218838.1"/>
    </source>
</evidence>
<dbReference type="Proteomes" id="UP001301769">
    <property type="component" value="Unassembled WGS sequence"/>
</dbReference>
<dbReference type="Gene3D" id="2.130.10.10">
    <property type="entry name" value="YVTN repeat-like/Quinoprotein amine dehydrogenase"/>
    <property type="match status" value="1"/>
</dbReference>
<accession>A0AAN6YGD4</accession>